<keyword evidence="5 6" id="KW-0349">Heme</keyword>
<keyword evidence="8" id="KW-0812">Transmembrane</keyword>
<organism evidence="9 10">
    <name type="scientific">Lasallia pustulata</name>
    <dbReference type="NCBI Taxonomy" id="136370"/>
    <lineage>
        <taxon>Eukaryota</taxon>
        <taxon>Fungi</taxon>
        <taxon>Dikarya</taxon>
        <taxon>Ascomycota</taxon>
        <taxon>Pezizomycotina</taxon>
        <taxon>Lecanoromycetes</taxon>
        <taxon>OSLEUM clade</taxon>
        <taxon>Umbilicariomycetidae</taxon>
        <taxon>Umbilicariales</taxon>
        <taxon>Umbilicariaceae</taxon>
        <taxon>Lasallia</taxon>
    </lineage>
</organism>
<evidence type="ECO:0000313" key="10">
    <source>
        <dbReference type="Proteomes" id="UP000192927"/>
    </source>
</evidence>
<proteinExistence type="inferred from homology"/>
<dbReference type="Gene3D" id="1.10.630.10">
    <property type="entry name" value="Cytochrome P450"/>
    <property type="match status" value="1"/>
</dbReference>
<feature type="transmembrane region" description="Helical" evidence="8">
    <location>
        <begin position="12"/>
        <end position="31"/>
    </location>
</feature>
<dbReference type="PANTHER" id="PTHR24305:SF235">
    <property type="entry name" value="CYTOCHROME P450 MONOOXYGENASE APDB-RELATED"/>
    <property type="match status" value="1"/>
</dbReference>
<keyword evidence="8" id="KW-0472">Membrane</keyword>
<dbReference type="Proteomes" id="UP000192927">
    <property type="component" value="Unassembled WGS sequence"/>
</dbReference>
<keyword evidence="8" id="KW-1133">Transmembrane helix</keyword>
<dbReference type="PRINTS" id="PR00463">
    <property type="entry name" value="EP450I"/>
</dbReference>
<dbReference type="CDD" id="cd11060">
    <property type="entry name" value="CYP57A1-like"/>
    <property type="match status" value="1"/>
</dbReference>
<evidence type="ECO:0000256" key="6">
    <source>
        <dbReference type="RuleBase" id="RU000461"/>
    </source>
</evidence>
<dbReference type="PRINTS" id="PR00385">
    <property type="entry name" value="P450"/>
</dbReference>
<keyword evidence="4 5" id="KW-0408">Iron</keyword>
<dbReference type="Pfam" id="PF00067">
    <property type="entry name" value="p450"/>
    <property type="match status" value="1"/>
</dbReference>
<dbReference type="GO" id="GO:0004497">
    <property type="term" value="F:monooxygenase activity"/>
    <property type="evidence" value="ECO:0007669"/>
    <property type="project" value="UniProtKB-KW"/>
</dbReference>
<accession>A0A1W5D786</accession>
<keyword evidence="3 6" id="KW-0560">Oxidoreductase</keyword>
<dbReference type="PROSITE" id="PS00086">
    <property type="entry name" value="CYTOCHROME_P450"/>
    <property type="match status" value="1"/>
</dbReference>
<feature type="compositionally biased region" description="Polar residues" evidence="7">
    <location>
        <begin position="536"/>
        <end position="552"/>
    </location>
</feature>
<feature type="region of interest" description="Disordered" evidence="7">
    <location>
        <begin position="536"/>
        <end position="556"/>
    </location>
</feature>
<evidence type="ECO:0000256" key="5">
    <source>
        <dbReference type="PIRSR" id="PIRSR602401-1"/>
    </source>
</evidence>
<dbReference type="GO" id="GO:0005506">
    <property type="term" value="F:iron ion binding"/>
    <property type="evidence" value="ECO:0007669"/>
    <property type="project" value="InterPro"/>
</dbReference>
<dbReference type="AlphaFoldDB" id="A0A1W5D786"/>
<keyword evidence="6" id="KW-0503">Monooxygenase</keyword>
<comment type="similarity">
    <text evidence="6">Belongs to the cytochrome P450 family.</text>
</comment>
<comment type="cofactor">
    <cofactor evidence="1 5">
        <name>heme</name>
        <dbReference type="ChEBI" id="CHEBI:30413"/>
    </cofactor>
</comment>
<keyword evidence="2 5" id="KW-0479">Metal-binding</keyword>
<dbReference type="FunFam" id="1.10.630.10:FF:000050">
    <property type="entry name" value="Cytochrome P450 monooxygenase"/>
    <property type="match status" value="1"/>
</dbReference>
<feature type="binding site" description="axial binding residue" evidence="5">
    <location>
        <position position="451"/>
    </location>
    <ligand>
        <name>heme</name>
        <dbReference type="ChEBI" id="CHEBI:30413"/>
    </ligand>
    <ligandPart>
        <name>Fe</name>
        <dbReference type="ChEBI" id="CHEBI:18248"/>
    </ligandPart>
</feature>
<dbReference type="InterPro" id="IPR036396">
    <property type="entry name" value="Cyt_P450_sf"/>
</dbReference>
<evidence type="ECO:0000256" key="2">
    <source>
        <dbReference type="ARBA" id="ARBA00022723"/>
    </source>
</evidence>
<dbReference type="InterPro" id="IPR001128">
    <property type="entry name" value="Cyt_P450"/>
</dbReference>
<dbReference type="GO" id="GO:0020037">
    <property type="term" value="F:heme binding"/>
    <property type="evidence" value="ECO:0007669"/>
    <property type="project" value="InterPro"/>
</dbReference>
<dbReference type="InterPro" id="IPR002401">
    <property type="entry name" value="Cyt_P450_E_grp-I"/>
</dbReference>
<evidence type="ECO:0000256" key="4">
    <source>
        <dbReference type="ARBA" id="ARBA00023004"/>
    </source>
</evidence>
<feature type="compositionally biased region" description="Acidic residues" evidence="7">
    <location>
        <begin position="497"/>
        <end position="518"/>
    </location>
</feature>
<dbReference type="EMBL" id="FWEW01002941">
    <property type="protein sequence ID" value="SLM38802.1"/>
    <property type="molecule type" value="Genomic_DNA"/>
</dbReference>
<dbReference type="GO" id="GO:0016705">
    <property type="term" value="F:oxidoreductase activity, acting on paired donors, with incorporation or reduction of molecular oxygen"/>
    <property type="evidence" value="ECO:0007669"/>
    <property type="project" value="InterPro"/>
</dbReference>
<keyword evidence="10" id="KW-1185">Reference proteome</keyword>
<evidence type="ECO:0000313" key="9">
    <source>
        <dbReference type="EMBL" id="SLM38802.1"/>
    </source>
</evidence>
<protein>
    <submittedName>
        <fullName evidence="9">Cytochrome p450 family protein</fullName>
    </submittedName>
</protein>
<feature type="region of interest" description="Disordered" evidence="7">
    <location>
        <begin position="482"/>
        <end position="520"/>
    </location>
</feature>
<evidence type="ECO:0000256" key="3">
    <source>
        <dbReference type="ARBA" id="ARBA00023002"/>
    </source>
</evidence>
<dbReference type="PANTHER" id="PTHR24305">
    <property type="entry name" value="CYTOCHROME P450"/>
    <property type="match status" value="1"/>
</dbReference>
<reference evidence="10" key="1">
    <citation type="submission" date="2017-03" db="EMBL/GenBank/DDBJ databases">
        <authorList>
            <person name="Sharma R."/>
            <person name="Thines M."/>
        </authorList>
    </citation>
    <scope>NUCLEOTIDE SEQUENCE [LARGE SCALE GENOMIC DNA]</scope>
</reference>
<dbReference type="SUPFAM" id="SSF48264">
    <property type="entry name" value="Cytochrome P450"/>
    <property type="match status" value="1"/>
</dbReference>
<evidence type="ECO:0000256" key="7">
    <source>
        <dbReference type="SAM" id="MobiDB-lite"/>
    </source>
</evidence>
<sequence length="683" mass="77194">MVTFPLFASERSYLPLSLLALSSLLLALYYIRTYAKLRHIPGPFLASLSNLSRRSWVLTGNSHAIHVNLHRRYGKVVRFGPNNVSVSDPSAIPEVYGFGAKFPKSEFYDAIMPYVRGKSIPDVFATRDETVHRTMKRPIANIYSMSNLMSFEPYVDSTMRYFFERLEELFVDQGKAFDFGHWLHLFAFDVMGELTFSKRLGFLENGGDIDGLLANNWNYFRQAAPATQMPWLDFLWKRNPLLPHWTKVNLIVAFGVARIKERQGRSEKDTADVNNRDFLSRFMEAKSRDAQIPSEALITWTNSNIQAGSDTTAILLSAIFYQLLKHPESMRHLQSELDIAAKQGQLSEFVTWKESRNLPYLDACVKEASRLHPPIAFPLERVTPAEGAVICGQHIAGETLIAMNPWVVNRDKDTFGVDAHSWRPERWLCDEDGKRKMYNNLLTFGAGHRACLGKNISYLEIYKVVPTMLHNHVLINRKQQGALPIPESPSTPNQVELQEDSSEDGDEDEVEDEDEDEDRQQHDFLNELGFEDFLGTASNGNSSANVPPTYTPQEIPAVPDEQGAVFNILSLDHQQHHYNLFSIPQDNDFPFSTPSTEFLWEDRSMITSQGGTGNASDATATPESFNQSQVCLGPEQGHLARGESTSGSTLILEDVQPETVSLILTTLSNSRAKFRMRLESKEN</sequence>
<dbReference type="InterPro" id="IPR017972">
    <property type="entry name" value="Cyt_P450_CS"/>
</dbReference>
<evidence type="ECO:0000256" key="1">
    <source>
        <dbReference type="ARBA" id="ARBA00001971"/>
    </source>
</evidence>
<name>A0A1W5D786_9LECA</name>
<dbReference type="InterPro" id="IPR050121">
    <property type="entry name" value="Cytochrome_P450_monoxygenase"/>
</dbReference>
<evidence type="ECO:0000256" key="8">
    <source>
        <dbReference type="SAM" id="Phobius"/>
    </source>
</evidence>
<dbReference type="GO" id="GO:0044550">
    <property type="term" value="P:secondary metabolite biosynthetic process"/>
    <property type="evidence" value="ECO:0007669"/>
    <property type="project" value="UniProtKB-ARBA"/>
</dbReference>